<dbReference type="InterPro" id="IPR024621">
    <property type="entry name" value="Mba1"/>
</dbReference>
<dbReference type="GeneID" id="92208558"/>
<dbReference type="Proteomes" id="UP001497383">
    <property type="component" value="Chromosome 4"/>
</dbReference>
<dbReference type="RefSeq" id="XP_066830300.1">
    <property type="nucleotide sequence ID" value="XM_066973464.1"/>
</dbReference>
<evidence type="ECO:0000256" key="1">
    <source>
        <dbReference type="SAM" id="MobiDB-lite"/>
    </source>
</evidence>
<name>A0ABP0ZN83_9ASCO</name>
<dbReference type="PANTHER" id="PTHR13333:SF5">
    <property type="entry name" value="M-AAA PROTEASE-INTERACTING PROTEIN 1, MITOCHONDRIAL"/>
    <property type="match status" value="1"/>
</dbReference>
<organism evidence="2 3">
    <name type="scientific">Lodderomyces beijingensis</name>
    <dbReference type="NCBI Taxonomy" id="1775926"/>
    <lineage>
        <taxon>Eukaryota</taxon>
        <taxon>Fungi</taxon>
        <taxon>Dikarya</taxon>
        <taxon>Ascomycota</taxon>
        <taxon>Saccharomycotina</taxon>
        <taxon>Pichiomycetes</taxon>
        <taxon>Debaryomycetaceae</taxon>
        <taxon>Candida/Lodderomyces clade</taxon>
        <taxon>Lodderomyces</taxon>
    </lineage>
</organism>
<proteinExistence type="predicted"/>
<gene>
    <name evidence="2" type="ORF">LODBEIA_P33620</name>
</gene>
<reference evidence="2 3" key="1">
    <citation type="submission" date="2024-03" db="EMBL/GenBank/DDBJ databases">
        <authorList>
            <person name="Brejova B."/>
        </authorList>
    </citation>
    <scope>NUCLEOTIDE SEQUENCE [LARGE SCALE GENOMIC DNA]</scope>
    <source>
        <strain evidence="2 3">CBS 14171</strain>
    </source>
</reference>
<feature type="region of interest" description="Disordered" evidence="1">
    <location>
        <begin position="27"/>
        <end position="47"/>
    </location>
</feature>
<feature type="compositionally biased region" description="Basic residues" evidence="1">
    <location>
        <begin position="37"/>
        <end position="46"/>
    </location>
</feature>
<keyword evidence="3" id="KW-1185">Reference proteome</keyword>
<dbReference type="Gene3D" id="3.10.450.240">
    <property type="match status" value="1"/>
</dbReference>
<evidence type="ECO:0000313" key="3">
    <source>
        <dbReference type="Proteomes" id="UP001497383"/>
    </source>
</evidence>
<dbReference type="Pfam" id="PF07961">
    <property type="entry name" value="MBA1"/>
    <property type="match status" value="1"/>
</dbReference>
<dbReference type="PANTHER" id="PTHR13333">
    <property type="entry name" value="M-AAA PROTEASE-INTERACTING PROTEIN 1, MITOCHONDRIAL"/>
    <property type="match status" value="1"/>
</dbReference>
<accession>A0ABP0ZN83</accession>
<evidence type="ECO:0000313" key="2">
    <source>
        <dbReference type="EMBL" id="CAK9439138.1"/>
    </source>
</evidence>
<dbReference type="EMBL" id="OZ022408">
    <property type="protein sequence ID" value="CAK9439138.1"/>
    <property type="molecule type" value="Genomic_DNA"/>
</dbReference>
<protein>
    <submittedName>
        <fullName evidence="2">Uncharacterized protein</fullName>
    </submittedName>
</protein>
<sequence length="307" mass="34571">MIGLRQSTNLRLCRLSSQRAWLVTAQRLNSTTSTNKPKPKPKKKPKAMNIARVPISYIGVMTDHYTPPKLRSVPLKSWPRVILNRFLVFGFNTYNVLKYKREISKPLKFNEWKDKAIEHYVRTNKAFAQACTKAASPLEGGPYGGPQGVANFLASKLDQVGGKHLIDALSARASTFASQQNMQVEWKLVSIDKNPKITTFSAIPDEDGIATYVQFVMNLKTTQQISVKNTSTGEVVQESQTNADDYLVYSMNPWDERILLVGKIFESEPDRGLKSDMDAFDTRTMQNFINEAGDIYRDKPASAVEKV</sequence>